<evidence type="ECO:0000313" key="5">
    <source>
        <dbReference type="EMBL" id="MFF5923420.1"/>
    </source>
</evidence>
<dbReference type="Proteomes" id="UP001602370">
    <property type="component" value="Unassembled WGS sequence"/>
</dbReference>
<keyword evidence="6" id="KW-1185">Reference proteome</keyword>
<reference evidence="5 6" key="1">
    <citation type="submission" date="2024-10" db="EMBL/GenBank/DDBJ databases">
        <title>The Natural Products Discovery Center: Release of the First 8490 Sequenced Strains for Exploring Actinobacteria Biosynthetic Diversity.</title>
        <authorList>
            <person name="Kalkreuter E."/>
            <person name="Kautsar S.A."/>
            <person name="Yang D."/>
            <person name="Bader C.D."/>
            <person name="Teijaro C.N."/>
            <person name="Fluegel L."/>
            <person name="Davis C.M."/>
            <person name="Simpson J.R."/>
            <person name="Lauterbach L."/>
            <person name="Steele A.D."/>
            <person name="Gui C."/>
            <person name="Meng S."/>
            <person name="Li G."/>
            <person name="Viehrig K."/>
            <person name="Ye F."/>
            <person name="Su P."/>
            <person name="Kiefer A.F."/>
            <person name="Nichols A."/>
            <person name="Cepeda A.J."/>
            <person name="Yan W."/>
            <person name="Fan B."/>
            <person name="Jiang Y."/>
            <person name="Adhikari A."/>
            <person name="Zheng C.-J."/>
            <person name="Schuster L."/>
            <person name="Cowan T.M."/>
            <person name="Smanski M.J."/>
            <person name="Chevrette M.G."/>
            <person name="De Carvalho L.P.S."/>
            <person name="Shen B."/>
        </authorList>
    </citation>
    <scope>NUCLEOTIDE SEQUENCE [LARGE SCALE GENOMIC DNA]</scope>
    <source>
        <strain evidence="5 6">NPDC012605</strain>
    </source>
</reference>
<comment type="caution">
    <text evidence="5">The sequence shown here is derived from an EMBL/GenBank/DDBJ whole genome shotgun (WGS) entry which is preliminary data.</text>
</comment>
<keyword evidence="2" id="KW-0560">Oxidoreductase</keyword>
<feature type="domain" description="FAD/NAD(P)-binding" evidence="4">
    <location>
        <begin position="25"/>
        <end position="303"/>
    </location>
</feature>
<keyword evidence="1" id="KW-0285">Flavoprotein</keyword>
<dbReference type="InterPro" id="IPR023753">
    <property type="entry name" value="FAD/NAD-binding_dom"/>
</dbReference>
<dbReference type="PANTHER" id="PTHR48105">
    <property type="entry name" value="THIOREDOXIN REDUCTASE 1-RELATED-RELATED"/>
    <property type="match status" value="1"/>
</dbReference>
<protein>
    <submittedName>
        <fullName evidence="5">NAD(P)/FAD-dependent oxidoreductase</fullName>
    </submittedName>
</protein>
<sequence>MGRTLAAEVIAMTGAHKENSVRTSYDVIVIGGGAGGLNAALVLARARRSVAVVDAGEPRNAPSAHMHSFLSRDGVSPLTVLETGRAEIARYGAVRIEGRVDQVEARDEGGFVVRLDGGASLDARHVVLATGLRDQLPEIPGVRALWGGDVHFCPYCHGYEVRDQRIVVLGVHPASAGQALLLRQWSHDVVYVSHDRPLGDDERERMDARGVQVVEGSVATLLSKDGRLHAVELTDGRTVDCAGVFLFPKMSPNDSALDGLGCERDEQGWLVTDRAGRTSRPGLWAVGNVVDSRAQAVTAAGMGAAAAFALNHDLVDEEIQRDLLAHRASQDEGAVPAA</sequence>
<evidence type="ECO:0000259" key="4">
    <source>
        <dbReference type="Pfam" id="PF07992"/>
    </source>
</evidence>
<evidence type="ECO:0000313" key="6">
    <source>
        <dbReference type="Proteomes" id="UP001602370"/>
    </source>
</evidence>
<evidence type="ECO:0000256" key="3">
    <source>
        <dbReference type="ARBA" id="ARBA00048132"/>
    </source>
</evidence>
<dbReference type="SUPFAM" id="SSF51905">
    <property type="entry name" value="FAD/NAD(P)-binding domain"/>
    <property type="match status" value="1"/>
</dbReference>
<evidence type="ECO:0000256" key="2">
    <source>
        <dbReference type="ARBA" id="ARBA00023002"/>
    </source>
</evidence>
<comment type="catalytic activity">
    <reaction evidence="3">
        <text>[thioredoxin]-dithiol + NADP(+) = [thioredoxin]-disulfide + NADPH + H(+)</text>
        <dbReference type="Rhea" id="RHEA:20345"/>
        <dbReference type="Rhea" id="RHEA-COMP:10698"/>
        <dbReference type="Rhea" id="RHEA-COMP:10700"/>
        <dbReference type="ChEBI" id="CHEBI:15378"/>
        <dbReference type="ChEBI" id="CHEBI:29950"/>
        <dbReference type="ChEBI" id="CHEBI:50058"/>
        <dbReference type="ChEBI" id="CHEBI:57783"/>
        <dbReference type="ChEBI" id="CHEBI:58349"/>
        <dbReference type="EC" id="1.8.1.9"/>
    </reaction>
</comment>
<accession>A0ABW6Y1D3</accession>
<dbReference type="EMBL" id="JBIBDZ010000014">
    <property type="protein sequence ID" value="MFF5923420.1"/>
    <property type="molecule type" value="Genomic_DNA"/>
</dbReference>
<dbReference type="InterPro" id="IPR036188">
    <property type="entry name" value="FAD/NAD-bd_sf"/>
</dbReference>
<dbReference type="PRINTS" id="PR00469">
    <property type="entry name" value="PNDRDTASEII"/>
</dbReference>
<gene>
    <name evidence="5" type="ORF">ACFY8C_34660</name>
</gene>
<proteinExistence type="predicted"/>
<organism evidence="5 6">
    <name type="scientific">Streptomyces flavochromogenes</name>
    <dbReference type="NCBI Taxonomy" id="68199"/>
    <lineage>
        <taxon>Bacteria</taxon>
        <taxon>Bacillati</taxon>
        <taxon>Actinomycetota</taxon>
        <taxon>Actinomycetes</taxon>
        <taxon>Kitasatosporales</taxon>
        <taxon>Streptomycetaceae</taxon>
        <taxon>Streptomyces</taxon>
    </lineage>
</organism>
<dbReference type="Gene3D" id="3.50.50.60">
    <property type="entry name" value="FAD/NAD(P)-binding domain"/>
    <property type="match status" value="2"/>
</dbReference>
<dbReference type="RefSeq" id="WP_342451069.1">
    <property type="nucleotide sequence ID" value="NZ_JBIBDZ010000014.1"/>
</dbReference>
<dbReference type="PRINTS" id="PR00368">
    <property type="entry name" value="FADPNR"/>
</dbReference>
<dbReference type="Pfam" id="PF07992">
    <property type="entry name" value="Pyr_redox_2"/>
    <property type="match status" value="1"/>
</dbReference>
<dbReference type="InterPro" id="IPR050097">
    <property type="entry name" value="Ferredoxin-NADP_redctase_2"/>
</dbReference>
<name>A0ABW6Y1D3_9ACTN</name>
<evidence type="ECO:0000256" key="1">
    <source>
        <dbReference type="ARBA" id="ARBA00022630"/>
    </source>
</evidence>